<comment type="subcellular location">
    <subcellularLocation>
        <location evidence="1">Membrane</location>
        <topology evidence="1">Single-pass membrane protein</topology>
    </subcellularLocation>
</comment>
<dbReference type="EMBL" id="CACTIH010001953">
    <property type="protein sequence ID" value="CAA2969808.1"/>
    <property type="molecule type" value="Genomic_DNA"/>
</dbReference>
<gene>
    <name evidence="8" type="ORF">OLEA9_A062105</name>
</gene>
<keyword evidence="4" id="KW-0812">Transmembrane</keyword>
<dbReference type="InterPro" id="IPR044845">
    <property type="entry name" value="HPAT/SRGT1-like"/>
</dbReference>
<comment type="caution">
    <text evidence="8">The sequence shown here is derived from an EMBL/GenBank/DDBJ whole genome shotgun (WGS) entry which is preliminary data.</text>
</comment>
<dbReference type="GO" id="GO:0016020">
    <property type="term" value="C:membrane"/>
    <property type="evidence" value="ECO:0007669"/>
    <property type="project" value="UniProtKB-SubCell"/>
</dbReference>
<feature type="domain" description="Hydroxyproline O-arabinosyltransferase-like" evidence="7">
    <location>
        <begin position="21"/>
        <end position="271"/>
    </location>
</feature>
<dbReference type="Pfam" id="PF23452">
    <property type="entry name" value="HPAT"/>
    <property type="match status" value="1"/>
</dbReference>
<keyword evidence="2" id="KW-0328">Glycosyltransferase</keyword>
<keyword evidence="3" id="KW-0808">Transferase</keyword>
<evidence type="ECO:0000256" key="1">
    <source>
        <dbReference type="ARBA" id="ARBA00004167"/>
    </source>
</evidence>
<evidence type="ECO:0000256" key="6">
    <source>
        <dbReference type="ARBA" id="ARBA00023136"/>
    </source>
</evidence>
<reference evidence="8 9" key="1">
    <citation type="submission" date="2019-12" db="EMBL/GenBank/DDBJ databases">
        <authorList>
            <person name="Alioto T."/>
            <person name="Alioto T."/>
            <person name="Gomez Garrido J."/>
        </authorList>
    </citation>
    <scope>NUCLEOTIDE SEQUENCE [LARGE SCALE GENOMIC DNA]</scope>
</reference>
<keyword evidence="9" id="KW-1185">Reference proteome</keyword>
<dbReference type="AlphaFoldDB" id="A0A8S0QV19"/>
<organism evidence="8 9">
    <name type="scientific">Olea europaea subsp. europaea</name>
    <dbReference type="NCBI Taxonomy" id="158383"/>
    <lineage>
        <taxon>Eukaryota</taxon>
        <taxon>Viridiplantae</taxon>
        <taxon>Streptophyta</taxon>
        <taxon>Embryophyta</taxon>
        <taxon>Tracheophyta</taxon>
        <taxon>Spermatophyta</taxon>
        <taxon>Magnoliopsida</taxon>
        <taxon>eudicotyledons</taxon>
        <taxon>Gunneridae</taxon>
        <taxon>Pentapetalae</taxon>
        <taxon>asterids</taxon>
        <taxon>lamiids</taxon>
        <taxon>Lamiales</taxon>
        <taxon>Oleaceae</taxon>
        <taxon>Oleeae</taxon>
        <taxon>Olea</taxon>
    </lineage>
</organism>
<evidence type="ECO:0000256" key="2">
    <source>
        <dbReference type="ARBA" id="ARBA00022676"/>
    </source>
</evidence>
<evidence type="ECO:0000259" key="7">
    <source>
        <dbReference type="Pfam" id="PF23452"/>
    </source>
</evidence>
<dbReference type="OrthoDB" id="2015991at2759"/>
<dbReference type="PANTHER" id="PTHR31485">
    <property type="entry name" value="PEPTIDYL SERINE ALPHA-GALACTOSYLTRANSFERASE"/>
    <property type="match status" value="1"/>
</dbReference>
<keyword evidence="5" id="KW-1133">Transmembrane helix</keyword>
<evidence type="ECO:0000313" key="8">
    <source>
        <dbReference type="EMBL" id="CAA2969808.1"/>
    </source>
</evidence>
<protein>
    <submittedName>
        <fullName evidence="8">Myb-related protein 306</fullName>
    </submittedName>
</protein>
<evidence type="ECO:0000256" key="4">
    <source>
        <dbReference type="ARBA" id="ARBA00022692"/>
    </source>
</evidence>
<dbReference type="InterPro" id="IPR056508">
    <property type="entry name" value="HPAT-like"/>
</dbReference>
<evidence type="ECO:0000313" key="9">
    <source>
        <dbReference type="Proteomes" id="UP000594638"/>
    </source>
</evidence>
<proteinExistence type="predicted"/>
<evidence type="ECO:0000256" key="5">
    <source>
        <dbReference type="ARBA" id="ARBA00022989"/>
    </source>
</evidence>
<name>A0A8S0QV19_OLEEU</name>
<dbReference type="Gramene" id="OE9A062105T1">
    <property type="protein sequence ID" value="OE9A062105C1"/>
    <property type="gene ID" value="OE9A062105"/>
</dbReference>
<dbReference type="PANTHER" id="PTHR31485:SF7">
    <property type="entry name" value="PEPTIDYL SERINE ALPHA-GALACTOSYLTRANSFERASE"/>
    <property type="match status" value="1"/>
</dbReference>
<keyword evidence="6" id="KW-0472">Membrane</keyword>
<evidence type="ECO:0000256" key="3">
    <source>
        <dbReference type="ARBA" id="ARBA00022679"/>
    </source>
</evidence>
<accession>A0A8S0QV19</accession>
<sequence>MEVNVQSEDDGEPAKLHPKIHTIFSAECSTYYDWQTVGLVHTFNLSGQPGNITRLLSCTEEDLKQYKGLDIAPIHYVPSMSRHPVTGDWYPAMHKPAGVAHWLDHAKIDAEYIVILEFDMIMRGPITPREFNASPGRPVATPYDYLIGCDNELAKIHTHNPDACDKVGGVIIMHINDLRKLALLWLHKTEELLADRVRWSKNMTGDVYESGWISEMYGYSFGAAELNLRHVISKEILIYPGYDPVPGVKYRVFHYGLEFRVGDWSFDKARWRRGFG</sequence>
<dbReference type="Proteomes" id="UP000594638">
    <property type="component" value="Unassembled WGS sequence"/>
</dbReference>
<dbReference type="GO" id="GO:0016757">
    <property type="term" value="F:glycosyltransferase activity"/>
    <property type="evidence" value="ECO:0007669"/>
    <property type="project" value="UniProtKB-KW"/>
</dbReference>